<keyword evidence="7" id="KW-0812">Transmembrane</keyword>
<evidence type="ECO:0000256" key="7">
    <source>
        <dbReference type="SAM" id="Phobius"/>
    </source>
</evidence>
<dbReference type="Pfam" id="PF00427">
    <property type="entry name" value="PBS_linker_poly"/>
    <property type="match status" value="1"/>
</dbReference>
<keyword evidence="5 7" id="KW-0472">Membrane</keyword>
<accession>A0ABR9VTG4</accession>
<dbReference type="PROSITE" id="PS51445">
    <property type="entry name" value="PBS_LINKER"/>
    <property type="match status" value="1"/>
</dbReference>
<name>A0ABR9VTG4_9SYNC</name>
<dbReference type="RefSeq" id="WP_194020193.1">
    <property type="nucleotide sequence ID" value="NZ_JADEVV010000035.1"/>
</dbReference>
<protein>
    <submittedName>
        <fullName evidence="9">Phycobilisome rod-core linker polypeptide</fullName>
    </submittedName>
</protein>
<comment type="subcellular location">
    <subcellularLocation>
        <location evidence="1">Endomembrane system</location>
    </subcellularLocation>
</comment>
<evidence type="ECO:0000256" key="6">
    <source>
        <dbReference type="PROSITE-ProRule" id="PRU00775"/>
    </source>
</evidence>
<keyword evidence="2" id="KW-0042">Antenna complex</keyword>
<evidence type="ECO:0000256" key="5">
    <source>
        <dbReference type="ARBA" id="ARBA00023136"/>
    </source>
</evidence>
<proteinExistence type="inferred from homology"/>
<keyword evidence="7" id="KW-1133">Transmembrane helix</keyword>
<evidence type="ECO:0000313" key="10">
    <source>
        <dbReference type="Proteomes" id="UP000658720"/>
    </source>
</evidence>
<feature type="transmembrane region" description="Helical" evidence="7">
    <location>
        <begin position="223"/>
        <end position="247"/>
    </location>
</feature>
<dbReference type="PANTHER" id="PTHR34011">
    <property type="entry name" value="PHYCOBILISOME 32.1 KDA LINKER POLYPEPTIDE, PHYCOCYANIN-ASSOCIATED, ROD 2-RELATED"/>
    <property type="match status" value="1"/>
</dbReference>
<feature type="domain" description="PBS-linker" evidence="8">
    <location>
        <begin position="11"/>
        <end position="189"/>
    </location>
</feature>
<comment type="caution">
    <text evidence="9">The sequence shown here is derived from an EMBL/GenBank/DDBJ whole genome shotgun (WGS) entry which is preliminary data.</text>
</comment>
<organism evidence="9 10">
    <name type="scientific">Synechocystis salina LEGE 00031</name>
    <dbReference type="NCBI Taxonomy" id="1828736"/>
    <lineage>
        <taxon>Bacteria</taxon>
        <taxon>Bacillati</taxon>
        <taxon>Cyanobacteriota</taxon>
        <taxon>Cyanophyceae</taxon>
        <taxon>Synechococcales</taxon>
        <taxon>Merismopediaceae</taxon>
        <taxon>Synechocystis</taxon>
    </lineage>
</organism>
<comment type="similarity">
    <text evidence="6">Belongs to the phycobilisome linker protein family.</text>
</comment>
<keyword evidence="10" id="KW-1185">Reference proteome</keyword>
<keyword evidence="3 6" id="KW-0605">Phycobilisome</keyword>
<sequence length="249" mass="28418">MTLPLIAYSPVSQNQRVANYEVSGDEHARIFTTEGTLSPSGMDNLIAAAYRQVFNEQQMIQSNRQIALESQLKNQQITVRDFIRGLALSDNFRRRNFEVNNNYRFAQMCIQRLLGRDVYSEEEKIAWSIVIATKGLPGFINELLNSQEYLENFGYDTVPYQRRRILPQRISGELPFARMPRYGADHREKLEAIGYFRNEAPLTYRWEWQKQPYPAGVYLAGKVVLYGGGALVSLGLIAVALSAWGIIGL</sequence>
<dbReference type="InterPro" id="IPR038255">
    <property type="entry name" value="PBS_linker_sf"/>
</dbReference>
<evidence type="ECO:0000256" key="3">
    <source>
        <dbReference type="ARBA" id="ARBA00022738"/>
    </source>
</evidence>
<evidence type="ECO:0000256" key="1">
    <source>
        <dbReference type="ARBA" id="ARBA00004308"/>
    </source>
</evidence>
<evidence type="ECO:0000313" key="9">
    <source>
        <dbReference type="EMBL" id="MBE9254647.1"/>
    </source>
</evidence>
<dbReference type="Gene3D" id="1.10.3130.20">
    <property type="entry name" value="Phycobilisome linker domain"/>
    <property type="match status" value="1"/>
</dbReference>
<evidence type="ECO:0000256" key="4">
    <source>
        <dbReference type="ARBA" id="ARBA00023078"/>
    </source>
</evidence>
<evidence type="ECO:0000259" key="8">
    <source>
        <dbReference type="PROSITE" id="PS51445"/>
    </source>
</evidence>
<dbReference type="InterPro" id="IPR001297">
    <property type="entry name" value="PBS_linker_dom"/>
</dbReference>
<reference evidence="9 10" key="1">
    <citation type="submission" date="2020-10" db="EMBL/GenBank/DDBJ databases">
        <authorList>
            <person name="Castelo-Branco R."/>
            <person name="Eusebio N."/>
            <person name="Adriana R."/>
            <person name="Vieira A."/>
            <person name="Brugerolle De Fraissinette N."/>
            <person name="Rezende De Castro R."/>
            <person name="Schneider M.P."/>
            <person name="Vasconcelos V."/>
            <person name="Leao P.N."/>
        </authorList>
    </citation>
    <scope>NUCLEOTIDE SEQUENCE [LARGE SCALE GENOMIC DNA]</scope>
    <source>
        <strain evidence="9 10">LEGE 00031</strain>
    </source>
</reference>
<keyword evidence="4" id="KW-0793">Thylakoid</keyword>
<gene>
    <name evidence="9" type="ORF">IQ217_12530</name>
</gene>
<evidence type="ECO:0000256" key="2">
    <source>
        <dbReference type="ARBA" id="ARBA00022549"/>
    </source>
</evidence>
<dbReference type="EMBL" id="JADEVV010000035">
    <property type="protein sequence ID" value="MBE9254647.1"/>
    <property type="molecule type" value="Genomic_DNA"/>
</dbReference>
<dbReference type="Proteomes" id="UP000658720">
    <property type="component" value="Unassembled WGS sequence"/>
</dbReference>